<protein>
    <recommendedName>
        <fullName evidence="4">DUF418 domain-containing protein</fullName>
    </recommendedName>
</protein>
<accession>A0A136PXY5</accession>
<sequence>MIRDAGTVLAAIGALACAYFVLTYQVTTGGDWRRSAAGRHLMQFTACLGILMGLIVAARLWPDYPGRDQVTLMTFGWLVGQVIWRSVLLHRAQHPHDQEPAGRR</sequence>
<gene>
    <name evidence="2" type="ORF">AWW66_03240</name>
</gene>
<evidence type="ECO:0000313" key="3">
    <source>
        <dbReference type="Proteomes" id="UP000070620"/>
    </source>
</evidence>
<evidence type="ECO:0000256" key="1">
    <source>
        <dbReference type="SAM" id="Phobius"/>
    </source>
</evidence>
<keyword evidence="1" id="KW-1133">Transmembrane helix</keyword>
<feature type="transmembrane region" description="Helical" evidence="1">
    <location>
        <begin position="36"/>
        <end position="58"/>
    </location>
</feature>
<dbReference type="OrthoDB" id="3404967at2"/>
<dbReference type="InterPro" id="IPR056964">
    <property type="entry name" value="Phage_holin"/>
</dbReference>
<evidence type="ECO:0008006" key="4">
    <source>
        <dbReference type="Google" id="ProtNLM"/>
    </source>
</evidence>
<keyword evidence="1" id="KW-0812">Transmembrane</keyword>
<keyword evidence="3" id="KW-1185">Reference proteome</keyword>
<dbReference type="RefSeq" id="WP_067359795.1">
    <property type="nucleotide sequence ID" value="NZ_JBIUBN010000003.1"/>
</dbReference>
<name>A0A136PXY5_9ACTN</name>
<dbReference type="PROSITE" id="PS51257">
    <property type="entry name" value="PROKAR_LIPOPROTEIN"/>
    <property type="match status" value="1"/>
</dbReference>
<proteinExistence type="predicted"/>
<organism evidence="2 3">
    <name type="scientific">Micromonospora rosaria</name>
    <dbReference type="NCBI Taxonomy" id="47874"/>
    <lineage>
        <taxon>Bacteria</taxon>
        <taxon>Bacillati</taxon>
        <taxon>Actinomycetota</taxon>
        <taxon>Actinomycetes</taxon>
        <taxon>Micromonosporales</taxon>
        <taxon>Micromonosporaceae</taxon>
        <taxon>Micromonospora</taxon>
    </lineage>
</organism>
<dbReference type="AlphaFoldDB" id="A0A136PXY5"/>
<dbReference type="EMBL" id="LRQV01000006">
    <property type="protein sequence ID" value="KXK63341.1"/>
    <property type="molecule type" value="Genomic_DNA"/>
</dbReference>
<dbReference type="Proteomes" id="UP000070620">
    <property type="component" value="Unassembled WGS sequence"/>
</dbReference>
<comment type="caution">
    <text evidence="2">The sequence shown here is derived from an EMBL/GenBank/DDBJ whole genome shotgun (WGS) entry which is preliminary data.</text>
</comment>
<keyword evidence="1" id="KW-0472">Membrane</keyword>
<feature type="transmembrane region" description="Helical" evidence="1">
    <location>
        <begin position="6"/>
        <end position="24"/>
    </location>
</feature>
<dbReference type="Pfam" id="PF23778">
    <property type="entry name" value="Phage_holin_2"/>
    <property type="match status" value="1"/>
</dbReference>
<reference evidence="2 3" key="1">
    <citation type="submission" date="2016-01" db="EMBL/GenBank/DDBJ databases">
        <title>Whole genome sequence and analysis of Micromonospora rosaria DSM 803, which can produce antibacterial substance rosamicin.</title>
        <authorList>
            <person name="Yang H."/>
            <person name="He X."/>
            <person name="Zhu D."/>
        </authorList>
    </citation>
    <scope>NUCLEOTIDE SEQUENCE [LARGE SCALE GENOMIC DNA]</scope>
    <source>
        <strain evidence="2 3">DSM 803</strain>
    </source>
</reference>
<evidence type="ECO:0000313" key="2">
    <source>
        <dbReference type="EMBL" id="KXK63341.1"/>
    </source>
</evidence>